<evidence type="ECO:0000313" key="3">
    <source>
        <dbReference type="Proteomes" id="UP000272025"/>
    </source>
</evidence>
<dbReference type="GeneID" id="39578517"/>
<feature type="compositionally biased region" description="Polar residues" evidence="1">
    <location>
        <begin position="471"/>
        <end position="482"/>
    </location>
</feature>
<proteinExistence type="predicted"/>
<sequence length="957" mass="104101">MTAAGTMSQPPAVPPRPSGSQDRANATDSIPKMPPRLSKRFDRSVSPNYDRFAPSPLNETLLAPKSPRATRLGVNNLADQNSDEPIKRPGSVTMPSLGEEGAEYAAVQDELIAPSSPPPDSASVSSPEQTRTIAQDLHLHAPKPSFPAQTAKKRVQAVTRTDSDKAASFGIGRPSSEELPAIRGSFKKKRSTMSQTSEPESVFDDEEQGIPEIGQRVPMNPDLGDVQAPSPAPHSSSTDGVRSHTPRAHTRKHSARGFSSLPPGSYGLHGHGAPEPTDKLQKAWYEKNPASFKKESARSLHDRQTDYALSSTDLNKLVRETRDFALGTSAAFTGTPTEEVGYQASDEYTQRIASRPGSSQPKSPELRRIESPRRDSPASVPESPNQQDDSEDVIHVDASQDHTAYYSKHAGDDNVADPEDTYNAPILAPDEVAKDPGHYNWQPAVPPERRPSAFDEEDAVRTPSRPISLHRGSSQLELNSTPLEDVEEYEPLFPEDEEVKKKEDAANTWKPRHKFPSKDVWEDAPESVNATAVVSTPELLEEAPKPKIKIGEDRAETPAQAFARRQEALAEKESRESENFLRRTSAPIHHDPIQRLKAQATRPSAPNRFPSRDIWEDAPESSLYQTTVNTPEEASQETEEAREAQETQETDAPAKPQIPARPQRRPTPGEKPALPERPRPRQTPSDERVKPSVTDKPKPQIPARPTRTLPSGVDSKEQDSLPKPKPAIPARPVGSKIQALQAGFMSDLNKRLQLGPQLPTKKDEPPAADMIEEKEKAPLVDARKGRARGPQRRLPASKSPAPAATAAPAALTLSLSAIQTSWSIGDDGTLEVDTTSDSTEAKEASPEKEMAPEVVPEAEPAPEPEVPEPKAAEAISPEAPTEGSEIQPPTAPDEQPEEADDSKPEEVEVEAEAEKPQEDLKTLASNMAGESIVEVKTQEAQDDVKPVAVKETGGEAE</sequence>
<feature type="compositionally biased region" description="Basic and acidic residues" evidence="1">
    <location>
        <begin position="839"/>
        <end position="851"/>
    </location>
</feature>
<feature type="compositionally biased region" description="Basic and acidic residues" evidence="1">
    <location>
        <begin position="760"/>
        <end position="784"/>
    </location>
</feature>
<feature type="compositionally biased region" description="Basic and acidic residues" evidence="1">
    <location>
        <begin position="364"/>
        <end position="376"/>
    </location>
</feature>
<feature type="compositionally biased region" description="Low complexity" evidence="1">
    <location>
        <begin position="794"/>
        <end position="807"/>
    </location>
</feature>
<dbReference type="Proteomes" id="UP000272025">
    <property type="component" value="Unassembled WGS sequence"/>
</dbReference>
<dbReference type="AlphaFoldDB" id="A0A3N2PQ71"/>
<keyword evidence="3" id="KW-1185">Reference proteome</keyword>
<feature type="compositionally biased region" description="Basic and acidic residues" evidence="1">
    <location>
        <begin position="673"/>
        <end position="698"/>
    </location>
</feature>
<name>A0A3N2PQ71_SODAK</name>
<accession>A0A3N2PQ71</accession>
<dbReference type="OrthoDB" id="5386574at2759"/>
<feature type="region of interest" description="Disordered" evidence="1">
    <location>
        <begin position="325"/>
        <end position="735"/>
    </location>
</feature>
<feature type="compositionally biased region" description="Basic and acidic residues" evidence="1">
    <location>
        <begin position="564"/>
        <end position="581"/>
    </location>
</feature>
<feature type="compositionally biased region" description="Basic and acidic residues" evidence="1">
    <location>
        <begin position="276"/>
        <end position="285"/>
    </location>
</feature>
<reference evidence="2 3" key="1">
    <citation type="journal article" date="2018" name="Mol. Ecol.">
        <title>The obligate alkalophilic soda-lake fungus Sodiomyces alkalinus has shifted to a protein diet.</title>
        <authorList>
            <person name="Grum-Grzhimaylo A.A."/>
            <person name="Falkoski D.L."/>
            <person name="van den Heuvel J."/>
            <person name="Valero-Jimenez C.A."/>
            <person name="Min B."/>
            <person name="Choi I.G."/>
            <person name="Lipzen A."/>
            <person name="Daum C.G."/>
            <person name="Aanen D.K."/>
            <person name="Tsang A."/>
            <person name="Henrissat B."/>
            <person name="Bilanenko E.N."/>
            <person name="de Vries R.P."/>
            <person name="van Kan J.A.L."/>
            <person name="Grigoriev I.V."/>
            <person name="Debets A.J.M."/>
        </authorList>
    </citation>
    <scope>NUCLEOTIDE SEQUENCE [LARGE SCALE GENOMIC DNA]</scope>
    <source>
        <strain evidence="2 3">F11</strain>
    </source>
</reference>
<feature type="region of interest" description="Disordered" evidence="1">
    <location>
        <begin position="748"/>
        <end position="807"/>
    </location>
</feature>
<dbReference type="InterPro" id="IPR021582">
    <property type="entry name" value="Aim21"/>
</dbReference>
<feature type="compositionally biased region" description="Basic and acidic residues" evidence="1">
    <location>
        <begin position="292"/>
        <end position="305"/>
    </location>
</feature>
<evidence type="ECO:0008006" key="4">
    <source>
        <dbReference type="Google" id="ProtNLM"/>
    </source>
</evidence>
<dbReference type="RefSeq" id="XP_028464467.1">
    <property type="nucleotide sequence ID" value="XM_028610039.1"/>
</dbReference>
<dbReference type="STRING" id="1314773.A0A3N2PQ71"/>
<feature type="compositionally biased region" description="Basic and acidic residues" evidence="1">
    <location>
        <begin position="936"/>
        <end position="945"/>
    </location>
</feature>
<feature type="compositionally biased region" description="Basic and acidic residues" evidence="1">
    <location>
        <begin position="901"/>
        <end position="921"/>
    </location>
</feature>
<protein>
    <recommendedName>
        <fullName evidence="4">Altered inheritance of mitochondria protein 21</fullName>
    </recommendedName>
</protein>
<organism evidence="2 3">
    <name type="scientific">Sodiomyces alkalinus (strain CBS 110278 / VKM F-3762 / F11)</name>
    <name type="common">Alkaliphilic filamentous fungus</name>
    <dbReference type="NCBI Taxonomy" id="1314773"/>
    <lineage>
        <taxon>Eukaryota</taxon>
        <taxon>Fungi</taxon>
        <taxon>Dikarya</taxon>
        <taxon>Ascomycota</taxon>
        <taxon>Pezizomycotina</taxon>
        <taxon>Sordariomycetes</taxon>
        <taxon>Hypocreomycetidae</taxon>
        <taxon>Glomerellales</taxon>
        <taxon>Plectosphaerellaceae</taxon>
        <taxon>Sodiomyces</taxon>
    </lineage>
</organism>
<feature type="compositionally biased region" description="Acidic residues" evidence="1">
    <location>
        <begin position="484"/>
        <end position="497"/>
    </location>
</feature>
<dbReference type="Pfam" id="PF11489">
    <property type="entry name" value="Aim21"/>
    <property type="match status" value="1"/>
</dbReference>
<gene>
    <name evidence="2" type="ORF">SODALDRAFT_325961</name>
</gene>
<feature type="compositionally biased region" description="Basic and acidic residues" evidence="1">
    <location>
        <begin position="542"/>
        <end position="556"/>
    </location>
</feature>
<feature type="compositionally biased region" description="Basic residues" evidence="1">
    <location>
        <begin position="244"/>
        <end position="255"/>
    </location>
</feature>
<feature type="region of interest" description="Disordered" evidence="1">
    <location>
        <begin position="1"/>
        <end position="313"/>
    </location>
</feature>
<dbReference type="EMBL" id="ML119059">
    <property type="protein sequence ID" value="ROT36661.1"/>
    <property type="molecule type" value="Genomic_DNA"/>
</dbReference>
<evidence type="ECO:0000313" key="2">
    <source>
        <dbReference type="EMBL" id="ROT36661.1"/>
    </source>
</evidence>
<feature type="compositionally biased region" description="Polar residues" evidence="1">
    <location>
        <begin position="18"/>
        <end position="28"/>
    </location>
</feature>
<feature type="region of interest" description="Disordered" evidence="1">
    <location>
        <begin position="822"/>
        <end position="957"/>
    </location>
</feature>
<evidence type="ECO:0000256" key="1">
    <source>
        <dbReference type="SAM" id="MobiDB-lite"/>
    </source>
</evidence>